<organism evidence="6 7">
    <name type="scientific">Methylibium petroleiphilum (strain ATCC BAA-1232 / LMG 22953 / PM1)</name>
    <dbReference type="NCBI Taxonomy" id="420662"/>
    <lineage>
        <taxon>Bacteria</taxon>
        <taxon>Pseudomonadati</taxon>
        <taxon>Pseudomonadota</taxon>
        <taxon>Betaproteobacteria</taxon>
        <taxon>Burkholderiales</taxon>
        <taxon>Sphaerotilaceae</taxon>
        <taxon>Methylibium</taxon>
    </lineage>
</organism>
<evidence type="ECO:0000256" key="2">
    <source>
        <dbReference type="ARBA" id="ARBA00008854"/>
    </source>
</evidence>
<dbReference type="SUPFAM" id="SSF140478">
    <property type="entry name" value="LemA-like"/>
    <property type="match status" value="1"/>
</dbReference>
<protein>
    <submittedName>
        <fullName evidence="6">LemA protein</fullName>
    </submittedName>
</protein>
<dbReference type="PANTHER" id="PTHR34478">
    <property type="entry name" value="PROTEIN LEMA"/>
    <property type="match status" value="1"/>
</dbReference>
<dbReference type="InterPro" id="IPR023353">
    <property type="entry name" value="LemA-like_dom_sf"/>
</dbReference>
<keyword evidence="7" id="KW-1185">Reference proteome</keyword>
<dbReference type="PANTHER" id="PTHR34478:SF2">
    <property type="entry name" value="MEMBRANE PROTEIN"/>
    <property type="match status" value="1"/>
</dbReference>
<dbReference type="GO" id="GO:0016020">
    <property type="term" value="C:membrane"/>
    <property type="evidence" value="ECO:0007669"/>
    <property type="project" value="UniProtKB-SubCell"/>
</dbReference>
<dbReference type="Gene3D" id="1.20.1440.20">
    <property type="entry name" value="LemA-like domain"/>
    <property type="match status" value="1"/>
</dbReference>
<dbReference type="AlphaFoldDB" id="A2SCE4"/>
<reference evidence="6 7" key="1">
    <citation type="journal article" date="2007" name="J. Bacteriol.">
        <title>Whole-genome analysis of the methyl tert-butyl ether-degrading beta-proteobacterium Methylibium petroleiphilum PM1.</title>
        <authorList>
            <person name="Kane S.R."/>
            <person name="Chakicherla A.Y."/>
            <person name="Chain P.S.G."/>
            <person name="Schmidt R."/>
            <person name="Shin M.W."/>
            <person name="Legler T.C."/>
            <person name="Scow K.M."/>
            <person name="Larimer F.W."/>
            <person name="Lucas S.M."/>
            <person name="Richardson P.M."/>
            <person name="Hristova K.R."/>
        </authorList>
    </citation>
    <scope>NUCLEOTIDE SEQUENCE [LARGE SCALE GENOMIC DNA]</scope>
    <source>
        <strain evidence="7">ATCC BAA-1232 / LMG 22953 / PM1</strain>
    </source>
</reference>
<comment type="subcellular location">
    <subcellularLocation>
        <location evidence="1">Membrane</location>
        <topology evidence="1">Single-pass membrane protein</topology>
    </subcellularLocation>
</comment>
<accession>A2SCE4</accession>
<dbReference type="RefSeq" id="WP_011827872.1">
    <property type="nucleotide sequence ID" value="NC_008825.1"/>
</dbReference>
<comment type="similarity">
    <text evidence="2">Belongs to the LemA family.</text>
</comment>
<proteinExistence type="inferred from homology"/>
<evidence type="ECO:0000256" key="1">
    <source>
        <dbReference type="ARBA" id="ARBA00004167"/>
    </source>
</evidence>
<dbReference type="KEGG" id="mpt:Mpe_A0271"/>
<dbReference type="Proteomes" id="UP000000366">
    <property type="component" value="Chromosome"/>
</dbReference>
<dbReference type="STRING" id="420662.Mpe_A0271"/>
<dbReference type="eggNOG" id="COG1704">
    <property type="taxonomic scope" value="Bacteria"/>
</dbReference>
<sequence>MSTTRTVLLALLALLLFWGVGAYNRLVRLRSAVGASWVPIDAQLRRRQALAFELTELLASDEARPAMGDAVGVAMLQTVMAATRQAQAAADHAQGRPTSAGAIQSLGLAEQVLEGALRPLRVLVETRVDRFDTQATLERVVTLLSDLQETDAQIAFTRRVFKDAVSDFNAAVHELPTRLIASLFGFRPAAALQAATPDRGPDSQIASSFGDRA</sequence>
<keyword evidence="4" id="KW-1133">Transmembrane helix</keyword>
<gene>
    <name evidence="6" type="ordered locus">Mpe_A0271</name>
</gene>
<evidence type="ECO:0000256" key="3">
    <source>
        <dbReference type="ARBA" id="ARBA00022692"/>
    </source>
</evidence>
<evidence type="ECO:0000256" key="4">
    <source>
        <dbReference type="ARBA" id="ARBA00022989"/>
    </source>
</evidence>
<evidence type="ECO:0000256" key="5">
    <source>
        <dbReference type="ARBA" id="ARBA00023136"/>
    </source>
</evidence>
<name>A2SCE4_METPP</name>
<dbReference type="EMBL" id="CP000555">
    <property type="protein sequence ID" value="ABM93233.1"/>
    <property type="molecule type" value="Genomic_DNA"/>
</dbReference>
<evidence type="ECO:0000313" key="7">
    <source>
        <dbReference type="Proteomes" id="UP000000366"/>
    </source>
</evidence>
<dbReference type="HOGENOM" id="CLU_056714_2_1_4"/>
<dbReference type="InterPro" id="IPR007156">
    <property type="entry name" value="MamQ_LemA"/>
</dbReference>
<keyword evidence="3" id="KW-0812">Transmembrane</keyword>
<keyword evidence="5" id="KW-0472">Membrane</keyword>
<evidence type="ECO:0000313" key="6">
    <source>
        <dbReference type="EMBL" id="ABM93233.1"/>
    </source>
</evidence>
<dbReference type="Pfam" id="PF04011">
    <property type="entry name" value="LemA"/>
    <property type="match status" value="1"/>
</dbReference>